<protein>
    <recommendedName>
        <fullName evidence="4">PiggyBac transposable element-derived protein domain-containing protein</fullName>
    </recommendedName>
</protein>
<organism evidence="2 3">
    <name type="scientific">Diversispora epigaea</name>
    <dbReference type="NCBI Taxonomy" id="1348612"/>
    <lineage>
        <taxon>Eukaryota</taxon>
        <taxon>Fungi</taxon>
        <taxon>Fungi incertae sedis</taxon>
        <taxon>Mucoromycota</taxon>
        <taxon>Glomeromycotina</taxon>
        <taxon>Glomeromycetes</taxon>
        <taxon>Diversisporales</taxon>
        <taxon>Diversisporaceae</taxon>
        <taxon>Diversispora</taxon>
    </lineage>
</organism>
<proteinExistence type="predicted"/>
<dbReference type="OrthoDB" id="2425129at2759"/>
<dbReference type="EMBL" id="PQFF01000127">
    <property type="protein sequence ID" value="RHZ80428.1"/>
    <property type="molecule type" value="Genomic_DNA"/>
</dbReference>
<evidence type="ECO:0000256" key="1">
    <source>
        <dbReference type="SAM" id="MobiDB-lite"/>
    </source>
</evidence>
<evidence type="ECO:0000313" key="2">
    <source>
        <dbReference type="EMBL" id="RHZ80428.1"/>
    </source>
</evidence>
<evidence type="ECO:0008006" key="4">
    <source>
        <dbReference type="Google" id="ProtNLM"/>
    </source>
</evidence>
<name>A0A397J173_9GLOM</name>
<keyword evidence="3" id="KW-1185">Reference proteome</keyword>
<evidence type="ECO:0000313" key="3">
    <source>
        <dbReference type="Proteomes" id="UP000266861"/>
    </source>
</evidence>
<gene>
    <name evidence="2" type="ORF">Glove_136g136</name>
</gene>
<comment type="caution">
    <text evidence="2">The sequence shown here is derived from an EMBL/GenBank/DDBJ whole genome shotgun (WGS) entry which is preliminary data.</text>
</comment>
<feature type="region of interest" description="Disordered" evidence="1">
    <location>
        <begin position="58"/>
        <end position="87"/>
    </location>
</feature>
<reference evidence="2 3" key="1">
    <citation type="submission" date="2018-08" db="EMBL/GenBank/DDBJ databases">
        <title>Genome and evolution of the arbuscular mycorrhizal fungus Diversispora epigaea (formerly Glomus versiforme) and its bacterial endosymbionts.</title>
        <authorList>
            <person name="Sun X."/>
            <person name="Fei Z."/>
            <person name="Harrison M."/>
        </authorList>
    </citation>
    <scope>NUCLEOTIDE SEQUENCE [LARGE SCALE GENOMIC DNA]</scope>
    <source>
        <strain evidence="2 3">IT104</strain>
    </source>
</reference>
<accession>A0A397J173</accession>
<sequence length="206" mass="23755">MQLDQVKVARVMTQGTEKYYEKCQCRVGIDGSNIEPTELEPNDEINIDYNEILDYDPLSDLESDNSDSGSESELPPVPKYPNVDSPRDNWIFPSGKSIRDIIHGPANLHKSHPSRLEIIRIEDWLYLNSSVEFPNFKLSSKTEELLTLLLETDSLTEYKQAIRKAKFDNDIDAEMEFVTDVLWWFANNIFNTTSAFHGIRKNEGHR</sequence>
<dbReference type="Proteomes" id="UP000266861">
    <property type="component" value="Unassembled WGS sequence"/>
</dbReference>
<dbReference type="AlphaFoldDB" id="A0A397J173"/>